<dbReference type="EMBL" id="KI536978">
    <property type="protein sequence ID" value="ESR37071.1"/>
    <property type="molecule type" value="Genomic_DNA"/>
</dbReference>
<gene>
    <name evidence="4" type="ORF">CICLE_v10030350mg</name>
</gene>
<keyword evidence="2" id="KW-0808">Transferase</keyword>
<sequence length="306" mass="33906">MENSLSETLITFYPLAGRFIEDRNFVDCNDQGAEYLIAQVEVVAFSPTVLAVQLNMFDCGGLAIGVPLSHKVVDGFVIFTFFQAWVAACCFGNTTEVVTCPSFKMGSLLPARDTDKLKILVPEEYGVTMVTKRFVFDELAISTLKAKAKAIGEVSRVVVMTVVLWKARILAVQAKHGLLWPSLLNISYNLQGKTGVIAQFKTSECKLDFNDLVALLGNSIRETAADCLKTEDADDLFTLMISSMREIHEILEKNETDICVFTSVCGWVNSVHKPSDIVLMMDTECGRGIEAWETLEKKRHAKVSAR</sequence>
<dbReference type="Gene3D" id="3.30.559.10">
    <property type="entry name" value="Chloramphenicol acetyltransferase-like domain"/>
    <property type="match status" value="3"/>
</dbReference>
<keyword evidence="3" id="KW-0012">Acyltransferase</keyword>
<dbReference type="AlphaFoldDB" id="V4SJ32"/>
<accession>V4SJ32</accession>
<organism evidence="4 5">
    <name type="scientific">Citrus clementina</name>
    <name type="common">Clementine</name>
    <name type="synonym">Citrus deliciosa x Citrus sinensis</name>
    <dbReference type="NCBI Taxonomy" id="85681"/>
    <lineage>
        <taxon>Eukaryota</taxon>
        <taxon>Viridiplantae</taxon>
        <taxon>Streptophyta</taxon>
        <taxon>Embryophyta</taxon>
        <taxon>Tracheophyta</taxon>
        <taxon>Spermatophyta</taxon>
        <taxon>Magnoliopsida</taxon>
        <taxon>eudicotyledons</taxon>
        <taxon>Gunneridae</taxon>
        <taxon>Pentapetalae</taxon>
        <taxon>rosids</taxon>
        <taxon>malvids</taxon>
        <taxon>Sapindales</taxon>
        <taxon>Rutaceae</taxon>
        <taxon>Aurantioideae</taxon>
        <taxon>Citrus</taxon>
    </lineage>
</organism>
<dbReference type="KEGG" id="cic:CICLE_v10030350mg"/>
<evidence type="ECO:0000313" key="4">
    <source>
        <dbReference type="EMBL" id="ESR37071.1"/>
    </source>
</evidence>
<dbReference type="PANTHER" id="PTHR31623:SF116">
    <property type="entry name" value="ACETYL-COA-BENZYLALCOHOL ACETYLTRANSFERASE-LIKE"/>
    <property type="match status" value="1"/>
</dbReference>
<reference evidence="4 5" key="1">
    <citation type="submission" date="2013-10" db="EMBL/GenBank/DDBJ databases">
        <authorList>
            <consortium name="International Citrus Genome Consortium"/>
            <person name="Jenkins J."/>
            <person name="Schmutz J."/>
            <person name="Prochnik S."/>
            <person name="Rokhsar D."/>
            <person name="Gmitter F."/>
            <person name="Ollitrault P."/>
            <person name="Machado M."/>
            <person name="Talon M."/>
            <person name="Wincker P."/>
            <person name="Jaillon O."/>
            <person name="Morgante M."/>
        </authorList>
    </citation>
    <scope>NUCLEOTIDE SEQUENCE</scope>
    <source>
        <strain evidence="5">cv. Clemenules</strain>
    </source>
</reference>
<evidence type="ECO:0000256" key="2">
    <source>
        <dbReference type="ARBA" id="ARBA00022679"/>
    </source>
</evidence>
<evidence type="ECO:0000313" key="5">
    <source>
        <dbReference type="Proteomes" id="UP000030687"/>
    </source>
</evidence>
<protein>
    <submittedName>
        <fullName evidence="4">Uncharacterized protein</fullName>
    </submittedName>
</protein>
<keyword evidence="5" id="KW-1185">Reference proteome</keyword>
<dbReference type="eggNOG" id="ENOG502RGDR">
    <property type="taxonomic scope" value="Eukaryota"/>
</dbReference>
<evidence type="ECO:0000256" key="1">
    <source>
        <dbReference type="ARBA" id="ARBA00009861"/>
    </source>
</evidence>
<dbReference type="Proteomes" id="UP000030687">
    <property type="component" value="Unassembled WGS sequence"/>
</dbReference>
<dbReference type="PANTHER" id="PTHR31623">
    <property type="entry name" value="F21J9.9"/>
    <property type="match status" value="1"/>
</dbReference>
<dbReference type="InParanoid" id="V4SJ32"/>
<proteinExistence type="inferred from homology"/>
<dbReference type="OMA" id="SWCGFPW"/>
<dbReference type="Pfam" id="PF02458">
    <property type="entry name" value="Transferase"/>
    <property type="match status" value="2"/>
</dbReference>
<dbReference type="GO" id="GO:0016746">
    <property type="term" value="F:acyltransferase activity"/>
    <property type="evidence" value="ECO:0007669"/>
    <property type="project" value="UniProtKB-KW"/>
</dbReference>
<dbReference type="Gramene" id="ESR37071">
    <property type="protein sequence ID" value="ESR37071"/>
    <property type="gene ID" value="CICLE_v10030350mg"/>
</dbReference>
<dbReference type="InterPro" id="IPR023213">
    <property type="entry name" value="CAT-like_dom_sf"/>
</dbReference>
<name>V4SJ32_CITCL</name>
<evidence type="ECO:0000256" key="3">
    <source>
        <dbReference type="ARBA" id="ARBA00023315"/>
    </source>
</evidence>
<comment type="similarity">
    <text evidence="1">Belongs to the plant acyltransferase family.</text>
</comment>